<dbReference type="AlphaFoldDB" id="A0A9P5C2R9"/>
<feature type="transmembrane region" description="Helical" evidence="6">
    <location>
        <begin position="250"/>
        <end position="275"/>
    </location>
</feature>
<feature type="transmembrane region" description="Helical" evidence="6">
    <location>
        <begin position="137"/>
        <end position="159"/>
    </location>
</feature>
<evidence type="ECO:0000313" key="9">
    <source>
        <dbReference type="Proteomes" id="UP000758155"/>
    </source>
</evidence>
<comment type="similarity">
    <text evidence="5">Belongs to the SAT4 family.</text>
</comment>
<keyword evidence="4 6" id="KW-0472">Membrane</keyword>
<dbReference type="InterPro" id="IPR052337">
    <property type="entry name" value="SAT4-like"/>
</dbReference>
<feature type="domain" description="Rhodopsin" evidence="7">
    <location>
        <begin position="44"/>
        <end position="280"/>
    </location>
</feature>
<protein>
    <recommendedName>
        <fullName evidence="7">Rhodopsin domain-containing protein</fullName>
    </recommendedName>
</protein>
<dbReference type="InterPro" id="IPR049326">
    <property type="entry name" value="Rhodopsin_dom_fungi"/>
</dbReference>
<keyword evidence="9" id="KW-1185">Reference proteome</keyword>
<organism evidence="8 9">
    <name type="scientific">Didymella heteroderae</name>
    <dbReference type="NCBI Taxonomy" id="1769908"/>
    <lineage>
        <taxon>Eukaryota</taxon>
        <taxon>Fungi</taxon>
        <taxon>Dikarya</taxon>
        <taxon>Ascomycota</taxon>
        <taxon>Pezizomycotina</taxon>
        <taxon>Dothideomycetes</taxon>
        <taxon>Pleosporomycetidae</taxon>
        <taxon>Pleosporales</taxon>
        <taxon>Pleosporineae</taxon>
        <taxon>Didymellaceae</taxon>
        <taxon>Didymella</taxon>
    </lineage>
</organism>
<evidence type="ECO:0000256" key="6">
    <source>
        <dbReference type="SAM" id="Phobius"/>
    </source>
</evidence>
<comment type="caution">
    <text evidence="8">The sequence shown here is derived from an EMBL/GenBank/DDBJ whole genome shotgun (WGS) entry which is preliminary data.</text>
</comment>
<evidence type="ECO:0000256" key="4">
    <source>
        <dbReference type="ARBA" id="ARBA00023136"/>
    </source>
</evidence>
<dbReference type="Proteomes" id="UP000758155">
    <property type="component" value="Unassembled WGS sequence"/>
</dbReference>
<feature type="transmembrane region" description="Helical" evidence="6">
    <location>
        <begin position="27"/>
        <end position="48"/>
    </location>
</feature>
<feature type="transmembrane region" description="Helical" evidence="6">
    <location>
        <begin position="220"/>
        <end position="238"/>
    </location>
</feature>
<name>A0A9P5C2R9_9PLEO</name>
<sequence>MRKPTPGEQASWPAPNFDNPERLHAPVIGATVTTFLLALFFLCARILSKRLARRTLEADDYLMITAMAVALPMSIFPLVCLKLGLGIHAWDQKPEWAISYAKLGFASDILFPIACSLTKISQCLSYLRLFPGRSNEIFCRMMIVFITTYTIVCILIALLQCRPIRAHWYPQTGLECMDTRATFAAIAALNNFSDIMIYLRPMRPLLVIRMPAKQRWGLMSLLAISLLPCIAGLLRLYYVEMFYSSVDEMWNASIIWALMMLEMNLGVVCGCLFGIQPILATLFPRLFAHSYPSDIHTTPQMRRQESGRLESQQSYQAYPLRELSSHVQNTPSGEADTFEALWTPEGTGSNYASASSDGRKRGDLLTPGVITMHKEFTVQEEITPCQSPASELDRRLHFMTDVGSEDWTLEEVCLKD</sequence>
<keyword evidence="3 6" id="KW-1133">Transmembrane helix</keyword>
<dbReference type="PANTHER" id="PTHR33048">
    <property type="entry name" value="PTH11-LIKE INTEGRAL MEMBRANE PROTEIN (AFU_ORTHOLOGUE AFUA_5G11245)"/>
    <property type="match status" value="1"/>
</dbReference>
<dbReference type="GO" id="GO:0016020">
    <property type="term" value="C:membrane"/>
    <property type="evidence" value="ECO:0007669"/>
    <property type="project" value="UniProtKB-SubCell"/>
</dbReference>
<evidence type="ECO:0000259" key="7">
    <source>
        <dbReference type="Pfam" id="PF20684"/>
    </source>
</evidence>
<dbReference type="OrthoDB" id="5401779at2759"/>
<feature type="transmembrane region" description="Helical" evidence="6">
    <location>
        <begin position="60"/>
        <end position="85"/>
    </location>
</feature>
<reference evidence="8" key="1">
    <citation type="submission" date="2019-04" db="EMBL/GenBank/DDBJ databases">
        <title>Sequencing of skin fungus with MAO and IRED activity.</title>
        <authorList>
            <person name="Marsaioli A.J."/>
            <person name="Bonatto J.M.C."/>
            <person name="Reis Junior O."/>
        </authorList>
    </citation>
    <scope>NUCLEOTIDE SEQUENCE</scope>
    <source>
        <strain evidence="8">28M1</strain>
    </source>
</reference>
<evidence type="ECO:0000256" key="1">
    <source>
        <dbReference type="ARBA" id="ARBA00004141"/>
    </source>
</evidence>
<proteinExistence type="inferred from homology"/>
<evidence type="ECO:0000313" key="8">
    <source>
        <dbReference type="EMBL" id="KAF3043475.1"/>
    </source>
</evidence>
<evidence type="ECO:0000256" key="2">
    <source>
        <dbReference type="ARBA" id="ARBA00022692"/>
    </source>
</evidence>
<dbReference type="EMBL" id="SWKV01000012">
    <property type="protein sequence ID" value="KAF3043475.1"/>
    <property type="molecule type" value="Genomic_DNA"/>
</dbReference>
<keyword evidence="2 6" id="KW-0812">Transmembrane</keyword>
<evidence type="ECO:0000256" key="3">
    <source>
        <dbReference type="ARBA" id="ARBA00022989"/>
    </source>
</evidence>
<accession>A0A9P5C2R9</accession>
<dbReference type="Pfam" id="PF20684">
    <property type="entry name" value="Fung_rhodopsin"/>
    <property type="match status" value="1"/>
</dbReference>
<comment type="subcellular location">
    <subcellularLocation>
        <location evidence="1">Membrane</location>
        <topology evidence="1">Multi-pass membrane protein</topology>
    </subcellularLocation>
</comment>
<evidence type="ECO:0000256" key="5">
    <source>
        <dbReference type="ARBA" id="ARBA00038359"/>
    </source>
</evidence>
<gene>
    <name evidence="8" type="ORF">E8E12_009259</name>
</gene>
<dbReference type="PANTHER" id="PTHR33048:SF129">
    <property type="entry name" value="INTEGRAL MEMBRANE PROTEIN-RELATED"/>
    <property type="match status" value="1"/>
</dbReference>